<dbReference type="SUPFAM" id="SSF47769">
    <property type="entry name" value="SAM/Pointed domain"/>
    <property type="match status" value="1"/>
</dbReference>
<evidence type="ECO:0000256" key="1">
    <source>
        <dbReference type="SAM" id="Phobius"/>
    </source>
</evidence>
<accession>A0A9P0MLX2</accession>
<keyword evidence="1" id="KW-0812">Transmembrane</keyword>
<keyword evidence="4" id="KW-1185">Reference proteome</keyword>
<evidence type="ECO:0000313" key="4">
    <source>
        <dbReference type="Proteomes" id="UP001152798"/>
    </source>
</evidence>
<keyword evidence="1" id="KW-1133">Transmembrane helix</keyword>
<dbReference type="InterPro" id="IPR013761">
    <property type="entry name" value="SAM/pointed_sf"/>
</dbReference>
<protein>
    <recommendedName>
        <fullName evidence="2">SAM domain-containing protein</fullName>
    </recommendedName>
</protein>
<evidence type="ECO:0000313" key="3">
    <source>
        <dbReference type="EMBL" id="CAH1398020.1"/>
    </source>
</evidence>
<sequence>MQNGFNSIQESSLEMTLTGLRQEKYIQLFNKKGVTKFDTFVNMTEEDLLYVGITDDDDRKKILEGIEPLKQLYKDVNEFGPPDLNMVIGNNIHHIRTLFGSLIILRRELLRRKPKNILIDSTHSSVNAINTLLERLKDQLDYIENDITIKEVVKPNSKTRKFLCFGLIASSCTAIGAIAVSKYLGYSLFETLKHLKFPDFFKLK</sequence>
<dbReference type="PROSITE" id="PS50105">
    <property type="entry name" value="SAM_DOMAIN"/>
    <property type="match status" value="1"/>
</dbReference>
<dbReference type="AlphaFoldDB" id="A0A9P0MLX2"/>
<dbReference type="Gene3D" id="1.10.150.50">
    <property type="entry name" value="Transcription Factor, Ets-1"/>
    <property type="match status" value="1"/>
</dbReference>
<keyword evidence="1" id="KW-0472">Membrane</keyword>
<dbReference type="Proteomes" id="UP001152798">
    <property type="component" value="Chromosome 4"/>
</dbReference>
<organism evidence="3 4">
    <name type="scientific">Nezara viridula</name>
    <name type="common">Southern green stink bug</name>
    <name type="synonym">Cimex viridulus</name>
    <dbReference type="NCBI Taxonomy" id="85310"/>
    <lineage>
        <taxon>Eukaryota</taxon>
        <taxon>Metazoa</taxon>
        <taxon>Ecdysozoa</taxon>
        <taxon>Arthropoda</taxon>
        <taxon>Hexapoda</taxon>
        <taxon>Insecta</taxon>
        <taxon>Pterygota</taxon>
        <taxon>Neoptera</taxon>
        <taxon>Paraneoptera</taxon>
        <taxon>Hemiptera</taxon>
        <taxon>Heteroptera</taxon>
        <taxon>Panheteroptera</taxon>
        <taxon>Pentatomomorpha</taxon>
        <taxon>Pentatomoidea</taxon>
        <taxon>Pentatomidae</taxon>
        <taxon>Pentatominae</taxon>
        <taxon>Nezara</taxon>
    </lineage>
</organism>
<gene>
    <name evidence="3" type="ORF">NEZAVI_LOCUS7750</name>
</gene>
<evidence type="ECO:0000259" key="2">
    <source>
        <dbReference type="PROSITE" id="PS50105"/>
    </source>
</evidence>
<dbReference type="SMART" id="SM00454">
    <property type="entry name" value="SAM"/>
    <property type="match status" value="1"/>
</dbReference>
<feature type="domain" description="SAM" evidence="2">
    <location>
        <begin position="17"/>
        <end position="72"/>
    </location>
</feature>
<dbReference type="OrthoDB" id="6597526at2759"/>
<feature type="transmembrane region" description="Helical" evidence="1">
    <location>
        <begin position="162"/>
        <end position="184"/>
    </location>
</feature>
<dbReference type="Pfam" id="PF00536">
    <property type="entry name" value="SAM_1"/>
    <property type="match status" value="1"/>
</dbReference>
<reference evidence="3" key="1">
    <citation type="submission" date="2022-01" db="EMBL/GenBank/DDBJ databases">
        <authorList>
            <person name="King R."/>
        </authorList>
    </citation>
    <scope>NUCLEOTIDE SEQUENCE</scope>
</reference>
<dbReference type="EMBL" id="OV725080">
    <property type="protein sequence ID" value="CAH1398020.1"/>
    <property type="molecule type" value="Genomic_DNA"/>
</dbReference>
<name>A0A9P0MLX2_NEZVI</name>
<proteinExistence type="predicted"/>
<dbReference type="CDD" id="cd09487">
    <property type="entry name" value="SAM_superfamily"/>
    <property type="match status" value="1"/>
</dbReference>
<dbReference type="InterPro" id="IPR001660">
    <property type="entry name" value="SAM"/>
</dbReference>